<sequence>MEIRLKKYLLSLLVLLSSQSNLRADVVRENALPNVEPVLLNELDEARGRGGVVDVTTLNKMSVGAYMADNVAVNNTNGFNMIDNGSFAGSSGFISVIQNTGNQVIIQDSTIVNVTITP</sequence>
<keyword evidence="1" id="KW-0732">Signal</keyword>
<name>A0AAU7NRP0_9GAMM</name>
<accession>A0AAU7NRP0</accession>
<evidence type="ECO:0000313" key="2">
    <source>
        <dbReference type="EMBL" id="XBS19632.1"/>
    </source>
</evidence>
<evidence type="ECO:0000256" key="1">
    <source>
        <dbReference type="SAM" id="SignalP"/>
    </source>
</evidence>
<organism evidence="2 3">
    <name type="scientific">Methylomarinum roseum</name>
    <dbReference type="NCBI Taxonomy" id="3067653"/>
    <lineage>
        <taxon>Bacteria</taxon>
        <taxon>Pseudomonadati</taxon>
        <taxon>Pseudomonadota</taxon>
        <taxon>Gammaproteobacteria</taxon>
        <taxon>Methylococcales</taxon>
        <taxon>Methylococcaceae</taxon>
        <taxon>Methylomarinum</taxon>
    </lineage>
</organism>
<dbReference type="RefSeq" id="WP_305907625.1">
    <property type="nucleotide sequence ID" value="NZ_CP157743.1"/>
</dbReference>
<dbReference type="EMBL" id="CP157743">
    <property type="protein sequence ID" value="XBS19632.1"/>
    <property type="molecule type" value="Genomic_DNA"/>
</dbReference>
<feature type="signal peptide" evidence="1">
    <location>
        <begin position="1"/>
        <end position="23"/>
    </location>
</feature>
<reference evidence="2 3" key="1">
    <citation type="journal article" date="2024" name="Microbiology">
        <title>Methylomarinum rosea sp. nov., a novel halophilic methanotrophic bacterium from the hypersaline Lake Elton.</title>
        <authorList>
            <person name="Suleimanov R.Z."/>
            <person name="Oshkin I.Y."/>
            <person name="Danilova O.V."/>
            <person name="Suzina N.E."/>
            <person name="Dedysh S.N."/>
        </authorList>
    </citation>
    <scope>NUCLEOTIDE SEQUENCE [LARGE SCALE GENOMIC DNA]</scope>
    <source>
        <strain evidence="2 3">Ch1-1</strain>
    </source>
</reference>
<gene>
    <name evidence="2" type="ORF">Q9L42_014870</name>
</gene>
<dbReference type="AlphaFoldDB" id="A0AAU7NRP0"/>
<evidence type="ECO:0000313" key="3">
    <source>
        <dbReference type="Proteomes" id="UP001225378"/>
    </source>
</evidence>
<dbReference type="KEGG" id="mech:Q9L42_014870"/>
<protein>
    <submittedName>
        <fullName evidence="2">Uncharacterized protein</fullName>
    </submittedName>
</protein>
<proteinExistence type="predicted"/>
<keyword evidence="3" id="KW-1185">Reference proteome</keyword>
<feature type="chain" id="PRO_5043683567" evidence="1">
    <location>
        <begin position="24"/>
        <end position="118"/>
    </location>
</feature>
<dbReference type="Proteomes" id="UP001225378">
    <property type="component" value="Chromosome"/>
</dbReference>